<keyword evidence="2" id="KW-1003">Cell membrane</keyword>
<proteinExistence type="inferred from homology"/>
<reference evidence="10 11" key="1">
    <citation type="journal article" date="2015" name="Genome Announc.">
        <title>Expanding the biotechnology potential of lactobacilli through comparative genomics of 213 strains and associated genera.</title>
        <authorList>
            <person name="Sun Z."/>
            <person name="Harris H.M."/>
            <person name="McCann A."/>
            <person name="Guo C."/>
            <person name="Argimon S."/>
            <person name="Zhang W."/>
            <person name="Yang X."/>
            <person name="Jeffery I.B."/>
            <person name="Cooney J.C."/>
            <person name="Kagawa T.F."/>
            <person name="Liu W."/>
            <person name="Song Y."/>
            <person name="Salvetti E."/>
            <person name="Wrobel A."/>
            <person name="Rasinkangas P."/>
            <person name="Parkhill J."/>
            <person name="Rea M.C."/>
            <person name="O'Sullivan O."/>
            <person name="Ritari J."/>
            <person name="Douillard F.P."/>
            <person name="Paul Ross R."/>
            <person name="Yang R."/>
            <person name="Briner A.E."/>
            <person name="Felis G.E."/>
            <person name="de Vos W.M."/>
            <person name="Barrangou R."/>
            <person name="Klaenhammer T.R."/>
            <person name="Caufield P.W."/>
            <person name="Cui Y."/>
            <person name="Zhang H."/>
            <person name="O'Toole P.W."/>
        </authorList>
    </citation>
    <scope>NUCLEOTIDE SEQUENCE [LARGE SCALE GENOMIC DNA]</scope>
    <source>
        <strain evidence="10 11">DSM 16045</strain>
    </source>
</reference>
<dbReference type="PANTHER" id="PTHR34390">
    <property type="entry name" value="UPF0442 PROTEIN YJJB-RELATED"/>
    <property type="match status" value="1"/>
</dbReference>
<feature type="transmembrane region" description="Helical" evidence="8">
    <location>
        <begin position="6"/>
        <end position="23"/>
    </location>
</feature>
<evidence type="ECO:0000256" key="6">
    <source>
        <dbReference type="ARBA" id="ARBA00023136"/>
    </source>
</evidence>
<keyword evidence="4 8" id="KW-0812">Transmembrane</keyword>
<evidence type="ECO:0000256" key="5">
    <source>
        <dbReference type="ARBA" id="ARBA00022989"/>
    </source>
</evidence>
<evidence type="ECO:0000313" key="11">
    <source>
        <dbReference type="Proteomes" id="UP000051739"/>
    </source>
</evidence>
<organism evidence="10 11">
    <name type="scientific">Limosilactobacillus gastricus DSM 16045</name>
    <dbReference type="NCBI Taxonomy" id="1423749"/>
    <lineage>
        <taxon>Bacteria</taxon>
        <taxon>Bacillati</taxon>
        <taxon>Bacillota</taxon>
        <taxon>Bacilli</taxon>
        <taxon>Lactobacillales</taxon>
        <taxon>Lactobacillaceae</taxon>
        <taxon>Limosilactobacillus</taxon>
    </lineage>
</organism>
<feature type="transmembrane region" description="Helical" evidence="8">
    <location>
        <begin position="117"/>
        <end position="142"/>
    </location>
</feature>
<evidence type="ECO:0000313" key="10">
    <source>
        <dbReference type="EMBL" id="KRM03398.1"/>
    </source>
</evidence>
<comment type="similarity">
    <text evidence="7">Belongs to the ThrE exporter (TC 2.A.79) family.</text>
</comment>
<feature type="transmembrane region" description="Helical" evidence="8">
    <location>
        <begin position="81"/>
        <end position="97"/>
    </location>
</feature>
<evidence type="ECO:0000256" key="4">
    <source>
        <dbReference type="ARBA" id="ARBA00022692"/>
    </source>
</evidence>
<dbReference type="GO" id="GO:0015744">
    <property type="term" value="P:succinate transport"/>
    <property type="evidence" value="ECO:0007669"/>
    <property type="project" value="TreeGrafter"/>
</dbReference>
<dbReference type="GO" id="GO:0005886">
    <property type="term" value="C:plasma membrane"/>
    <property type="evidence" value="ECO:0007669"/>
    <property type="project" value="UniProtKB-SubCell"/>
</dbReference>
<dbReference type="PANTHER" id="PTHR34390:SF1">
    <property type="entry name" value="SUCCINATE TRANSPORTER SUBUNIT YJJB-RELATED"/>
    <property type="match status" value="1"/>
</dbReference>
<protein>
    <submittedName>
        <fullName evidence="10">Integral membrane protein</fullName>
    </submittedName>
</protein>
<evidence type="ECO:0000256" key="3">
    <source>
        <dbReference type="ARBA" id="ARBA00022519"/>
    </source>
</evidence>
<keyword evidence="11" id="KW-1185">Reference proteome</keyword>
<evidence type="ECO:0000256" key="8">
    <source>
        <dbReference type="SAM" id="Phobius"/>
    </source>
</evidence>
<dbReference type="AlphaFoldDB" id="A0A0R1VKK9"/>
<dbReference type="InterPro" id="IPR050539">
    <property type="entry name" value="ThrE_Dicarb/AminoAcid_Exp"/>
</dbReference>
<dbReference type="EMBL" id="AZFN01000002">
    <property type="protein sequence ID" value="KRM03398.1"/>
    <property type="molecule type" value="Genomic_DNA"/>
</dbReference>
<comment type="subcellular location">
    <subcellularLocation>
        <location evidence="1">Cell membrane</location>
        <topology evidence="1">Multi-pass membrane protein</topology>
    </subcellularLocation>
</comment>
<feature type="transmembrane region" description="Helical" evidence="8">
    <location>
        <begin position="55"/>
        <end position="74"/>
    </location>
</feature>
<evidence type="ECO:0000256" key="7">
    <source>
        <dbReference type="ARBA" id="ARBA00034125"/>
    </source>
</evidence>
<gene>
    <name evidence="10" type="ORF">FC60_GL000718</name>
</gene>
<feature type="domain" description="Threonine/Serine exporter ThrE" evidence="9">
    <location>
        <begin position="9"/>
        <end position="134"/>
    </location>
</feature>
<accession>A0A0R1VKK9</accession>
<dbReference type="Proteomes" id="UP000051739">
    <property type="component" value="Unassembled WGS sequence"/>
</dbReference>
<dbReference type="InterPro" id="IPR024528">
    <property type="entry name" value="ThrE_2"/>
</dbReference>
<name>A0A0R1VKK9_9LACO</name>
<sequence>MQTNLLIQCSMAFIAAICFGMMLNIPVKAYLPSGLIGCLSWAVYVILYFQLHLGLAMSNMIGAILISVTSMLLARRQKLPMIIYNVPALVNFVPGGQSYRMISNFVLGHNALAMTYFYQVIVIAGALSLGFGIGDLLNAAIFGRRIRGPRPFSQVLLPKKRPPKKG</sequence>
<dbReference type="Pfam" id="PF12821">
    <property type="entry name" value="ThrE_2"/>
    <property type="match status" value="1"/>
</dbReference>
<keyword evidence="5 8" id="KW-1133">Transmembrane helix</keyword>
<evidence type="ECO:0000256" key="2">
    <source>
        <dbReference type="ARBA" id="ARBA00022475"/>
    </source>
</evidence>
<dbReference type="RefSeq" id="WP_056936606.1">
    <property type="nucleotide sequence ID" value="NZ_AZFN01000002.1"/>
</dbReference>
<evidence type="ECO:0000259" key="9">
    <source>
        <dbReference type="Pfam" id="PF12821"/>
    </source>
</evidence>
<keyword evidence="3" id="KW-0997">Cell inner membrane</keyword>
<keyword evidence="6 8" id="KW-0472">Membrane</keyword>
<evidence type="ECO:0000256" key="1">
    <source>
        <dbReference type="ARBA" id="ARBA00004651"/>
    </source>
</evidence>
<dbReference type="PATRIC" id="fig|1423749.3.peg.722"/>
<feature type="transmembrane region" description="Helical" evidence="8">
    <location>
        <begin position="30"/>
        <end position="49"/>
    </location>
</feature>
<comment type="caution">
    <text evidence="10">The sequence shown here is derived from an EMBL/GenBank/DDBJ whole genome shotgun (WGS) entry which is preliminary data.</text>
</comment>